<dbReference type="InterPro" id="IPR043141">
    <property type="entry name" value="Ribosomal_uL10-like_sf"/>
</dbReference>
<keyword evidence="7" id="KW-1185">Reference proteome</keyword>
<dbReference type="Proteomes" id="UP000838878">
    <property type="component" value="Chromosome 5"/>
</dbReference>
<evidence type="ECO:0000256" key="2">
    <source>
        <dbReference type="ARBA" id="ARBA00022980"/>
    </source>
</evidence>
<evidence type="ECO:0000313" key="6">
    <source>
        <dbReference type="EMBL" id="CAH0725965.1"/>
    </source>
</evidence>
<dbReference type="InterPro" id="IPR001790">
    <property type="entry name" value="Ribosomal_uL10"/>
</dbReference>
<reference evidence="6" key="1">
    <citation type="submission" date="2021-12" db="EMBL/GenBank/DDBJ databases">
        <authorList>
            <person name="Martin H S."/>
        </authorList>
    </citation>
    <scope>NUCLEOTIDE SEQUENCE</scope>
</reference>
<dbReference type="GO" id="GO:1990904">
    <property type="term" value="C:ribonucleoprotein complex"/>
    <property type="evidence" value="ECO:0007669"/>
    <property type="project" value="UniProtKB-KW"/>
</dbReference>
<dbReference type="PANTHER" id="PTHR11560">
    <property type="entry name" value="39S RIBOSOMAL PROTEIN L10, MITOCHONDRIAL"/>
    <property type="match status" value="1"/>
</dbReference>
<keyword evidence="3" id="KW-0687">Ribonucleoprotein</keyword>
<organism evidence="6 7">
    <name type="scientific">Brenthis ino</name>
    <name type="common">lesser marbled fritillary</name>
    <dbReference type="NCBI Taxonomy" id="405034"/>
    <lineage>
        <taxon>Eukaryota</taxon>
        <taxon>Metazoa</taxon>
        <taxon>Ecdysozoa</taxon>
        <taxon>Arthropoda</taxon>
        <taxon>Hexapoda</taxon>
        <taxon>Insecta</taxon>
        <taxon>Pterygota</taxon>
        <taxon>Neoptera</taxon>
        <taxon>Endopterygota</taxon>
        <taxon>Lepidoptera</taxon>
        <taxon>Glossata</taxon>
        <taxon>Ditrysia</taxon>
        <taxon>Papilionoidea</taxon>
        <taxon>Nymphalidae</taxon>
        <taxon>Heliconiinae</taxon>
        <taxon>Argynnini</taxon>
        <taxon>Brenthis</taxon>
    </lineage>
</organism>
<protein>
    <recommendedName>
        <fullName evidence="4">Large ribosomal subunit protein uL10m</fullName>
    </recommendedName>
    <alternativeName>
        <fullName evidence="5">39S ribosomal protein L10, mitochondrial</fullName>
    </alternativeName>
</protein>
<dbReference type="Pfam" id="PF00466">
    <property type="entry name" value="Ribosomal_L10"/>
    <property type="match status" value="1"/>
</dbReference>
<feature type="non-terminal residue" evidence="6">
    <location>
        <position position="251"/>
    </location>
</feature>
<dbReference type="GO" id="GO:0005840">
    <property type="term" value="C:ribosome"/>
    <property type="evidence" value="ECO:0007669"/>
    <property type="project" value="UniProtKB-KW"/>
</dbReference>
<evidence type="ECO:0000256" key="4">
    <source>
        <dbReference type="ARBA" id="ARBA00035707"/>
    </source>
</evidence>
<keyword evidence="2" id="KW-0689">Ribosomal protein</keyword>
<dbReference type="OrthoDB" id="360689at2759"/>
<evidence type="ECO:0000256" key="5">
    <source>
        <dbReference type="ARBA" id="ARBA00035716"/>
    </source>
</evidence>
<dbReference type="Gene3D" id="3.30.70.1730">
    <property type="match status" value="1"/>
</dbReference>
<dbReference type="InterPro" id="IPR047865">
    <property type="entry name" value="Ribosomal_uL10_bac_type"/>
</dbReference>
<dbReference type="EMBL" id="OV170225">
    <property type="protein sequence ID" value="CAH0725965.1"/>
    <property type="molecule type" value="Genomic_DNA"/>
</dbReference>
<sequence length="251" mass="28340">MASINKALLQTPVPYLIARRFRGKINVQKPRKPHFARQLLIDISKPFYGPPKNSLPEILLCGQGKEKKKAEIDNPFERILARECLDWFNTSKMVVFLHLNSISMEEKTPIFAALKKNDMHLRTYGKKIVNMATKGTRYEVVNNLFTSHQNIIFGQPESAVKMFKILKKAPQLVVMAGIIQDKLMSKNELVEYSKLPSLEVAQSQLCSVLQSAGSCIVSQLNQSQQTLVSHLEKHIEIQNNSSSNSDTSTQS</sequence>
<evidence type="ECO:0000313" key="7">
    <source>
        <dbReference type="Proteomes" id="UP000838878"/>
    </source>
</evidence>
<accession>A0A8J9VRY2</accession>
<comment type="similarity">
    <text evidence="1">Belongs to the universal ribosomal protein uL10 family.</text>
</comment>
<dbReference type="SUPFAM" id="SSF160369">
    <property type="entry name" value="Ribosomal protein L10-like"/>
    <property type="match status" value="1"/>
</dbReference>
<dbReference type="AlphaFoldDB" id="A0A8J9VRY2"/>
<gene>
    <name evidence="6" type="ORF">BINO364_LOCUS11492</name>
</gene>
<name>A0A8J9VRY2_9NEOP</name>
<evidence type="ECO:0000256" key="3">
    <source>
        <dbReference type="ARBA" id="ARBA00023274"/>
    </source>
</evidence>
<proteinExistence type="inferred from homology"/>
<evidence type="ECO:0000256" key="1">
    <source>
        <dbReference type="ARBA" id="ARBA00008889"/>
    </source>
</evidence>
<dbReference type="CDD" id="cd05797">
    <property type="entry name" value="Ribosomal_L10"/>
    <property type="match status" value="1"/>
</dbReference>